<accession>A0AAV0BGF9</accession>
<dbReference type="EMBL" id="CALTRL010005790">
    <property type="protein sequence ID" value="CAH7686388.1"/>
    <property type="molecule type" value="Genomic_DNA"/>
</dbReference>
<feature type="compositionally biased region" description="Low complexity" evidence="1">
    <location>
        <begin position="184"/>
        <end position="202"/>
    </location>
</feature>
<dbReference type="Proteomes" id="UP001153365">
    <property type="component" value="Unassembled WGS sequence"/>
</dbReference>
<dbReference type="AlphaFoldDB" id="A0AAV0BGF9"/>
<organism evidence="2 3">
    <name type="scientific">Phakopsora pachyrhizi</name>
    <name type="common">Asian soybean rust disease fungus</name>
    <dbReference type="NCBI Taxonomy" id="170000"/>
    <lineage>
        <taxon>Eukaryota</taxon>
        <taxon>Fungi</taxon>
        <taxon>Dikarya</taxon>
        <taxon>Basidiomycota</taxon>
        <taxon>Pucciniomycotina</taxon>
        <taxon>Pucciniomycetes</taxon>
        <taxon>Pucciniales</taxon>
        <taxon>Phakopsoraceae</taxon>
        <taxon>Phakopsora</taxon>
    </lineage>
</organism>
<feature type="compositionally biased region" description="Polar residues" evidence="1">
    <location>
        <begin position="203"/>
        <end position="212"/>
    </location>
</feature>
<evidence type="ECO:0000313" key="2">
    <source>
        <dbReference type="EMBL" id="CAH7686388.1"/>
    </source>
</evidence>
<proteinExistence type="predicted"/>
<name>A0AAV0BGF9_PHAPC</name>
<sequence length="354" mass="39873">MMGINSTDNDQLSIPNSNRKRNHSSLFQSSSSALFNQQLINQPSSSSSSSSSSSLTVMQPIYSASEKPIMSSDSSLIWPGFNRQVANEDHEEGPATKRRKGVASTILSTALDAALLTSAVGYAAYQFWFGKGIKDEAEDRSRILNNCLSRSSPPPPYQPRDPQSRPNRPQLKRPPIQSQNRLRTQQSQQISTTTRHPSRSTPFQRKTSLSSSNFVLRAPLEAHGRNNRTKDLTCSCRTSYEQNQRSINERTCKYHEMKNKGAREELEEDEDDDEDDNEQMKAFKAQIKGLIQDGQAALASRPDCVEIENDNQFRTQTQNRVTDSNNHQTDENVKILQSALEQAASSSKKNWWEQ</sequence>
<feature type="compositionally biased region" description="Polar residues" evidence="1">
    <location>
        <begin position="1"/>
        <end position="17"/>
    </location>
</feature>
<keyword evidence="3" id="KW-1185">Reference proteome</keyword>
<feature type="region of interest" description="Disordered" evidence="1">
    <location>
        <begin position="1"/>
        <end position="27"/>
    </location>
</feature>
<protein>
    <submittedName>
        <fullName evidence="2">Expressed protein</fullName>
    </submittedName>
</protein>
<comment type="caution">
    <text evidence="2">The sequence shown here is derived from an EMBL/GenBank/DDBJ whole genome shotgun (WGS) entry which is preliminary data.</text>
</comment>
<evidence type="ECO:0000256" key="1">
    <source>
        <dbReference type="SAM" id="MobiDB-lite"/>
    </source>
</evidence>
<reference evidence="2" key="1">
    <citation type="submission" date="2022-06" db="EMBL/GenBank/DDBJ databases">
        <authorList>
            <consortium name="SYNGENTA / RWTH Aachen University"/>
        </authorList>
    </citation>
    <scope>NUCLEOTIDE SEQUENCE</scope>
</reference>
<evidence type="ECO:0000313" key="3">
    <source>
        <dbReference type="Proteomes" id="UP001153365"/>
    </source>
</evidence>
<gene>
    <name evidence="2" type="ORF">PPACK8108_LOCUS21032</name>
</gene>
<feature type="region of interest" description="Disordered" evidence="1">
    <location>
        <begin position="146"/>
        <end position="212"/>
    </location>
</feature>